<accession>A0AAV2VIV8</accession>
<protein>
    <recommendedName>
        <fullName evidence="3">Transposase</fullName>
    </recommendedName>
</protein>
<dbReference type="EMBL" id="CAOF01000020">
    <property type="protein sequence ID" value="CCO44591.1"/>
    <property type="molecule type" value="Genomic_DNA"/>
</dbReference>
<reference evidence="1 2" key="1">
    <citation type="journal article" date="2013" name="ISME J.">
        <title>Comparative genomics of pathogenic lineages of Vibrio nigripulchritudo identifies virulence-associated traits.</title>
        <authorList>
            <person name="Goudenege D."/>
            <person name="Labreuche Y."/>
            <person name="Krin E."/>
            <person name="Ansquer D."/>
            <person name="Mangenot S."/>
            <person name="Calteau A."/>
            <person name="Medigue C."/>
            <person name="Mazel D."/>
            <person name="Polz M.F."/>
            <person name="Le Roux F."/>
        </authorList>
    </citation>
    <scope>NUCLEOTIDE SEQUENCE [LARGE SCALE GENOMIC DNA]</scope>
    <source>
        <strain evidence="1 2">SOn1</strain>
    </source>
</reference>
<name>A0AAV2VIV8_9VIBR</name>
<sequence>MRKLLKRYCLQRIIGFRKPTKAHANQKQRNYVFHTNPIYHQKAYLNPRVIHLLHTMEIQNGYLVSNQYATCYFWQTN</sequence>
<evidence type="ECO:0000313" key="2">
    <source>
        <dbReference type="Proteomes" id="UP000018211"/>
    </source>
</evidence>
<dbReference type="Proteomes" id="UP000018211">
    <property type="component" value="Unassembled WGS sequence"/>
</dbReference>
<evidence type="ECO:0000313" key="1">
    <source>
        <dbReference type="EMBL" id="CCO44591.1"/>
    </source>
</evidence>
<evidence type="ECO:0008006" key="3">
    <source>
        <dbReference type="Google" id="ProtNLM"/>
    </source>
</evidence>
<gene>
    <name evidence="1" type="ORF">VIBNISOn1_1160099</name>
</gene>
<dbReference type="AlphaFoldDB" id="A0AAV2VIV8"/>
<comment type="caution">
    <text evidence="1">The sequence shown here is derived from an EMBL/GenBank/DDBJ whole genome shotgun (WGS) entry which is preliminary data.</text>
</comment>
<organism evidence="1 2">
    <name type="scientific">Vibrio nigripulchritudo SOn1</name>
    <dbReference type="NCBI Taxonomy" id="1238450"/>
    <lineage>
        <taxon>Bacteria</taxon>
        <taxon>Pseudomonadati</taxon>
        <taxon>Pseudomonadota</taxon>
        <taxon>Gammaproteobacteria</taxon>
        <taxon>Vibrionales</taxon>
        <taxon>Vibrionaceae</taxon>
        <taxon>Vibrio</taxon>
    </lineage>
</organism>
<proteinExistence type="predicted"/>